<reference evidence="1" key="2">
    <citation type="journal article" date="2022" name="New Phytol.">
        <title>Evolutionary transition to the ectomycorrhizal habit in the genomes of a hyperdiverse lineage of mushroom-forming fungi.</title>
        <authorList>
            <person name="Looney B."/>
            <person name="Miyauchi S."/>
            <person name="Morin E."/>
            <person name="Drula E."/>
            <person name="Courty P.E."/>
            <person name="Kohler A."/>
            <person name="Kuo A."/>
            <person name="LaButti K."/>
            <person name="Pangilinan J."/>
            <person name="Lipzen A."/>
            <person name="Riley R."/>
            <person name="Andreopoulos W."/>
            <person name="He G."/>
            <person name="Johnson J."/>
            <person name="Nolan M."/>
            <person name="Tritt A."/>
            <person name="Barry K.W."/>
            <person name="Grigoriev I.V."/>
            <person name="Nagy L.G."/>
            <person name="Hibbett D."/>
            <person name="Henrissat B."/>
            <person name="Matheny P.B."/>
            <person name="Labbe J."/>
            <person name="Martin F.M."/>
        </authorList>
    </citation>
    <scope>NUCLEOTIDE SEQUENCE</scope>
    <source>
        <strain evidence="1">HHB10654</strain>
    </source>
</reference>
<dbReference type="EMBL" id="MU277193">
    <property type="protein sequence ID" value="KAI0066000.1"/>
    <property type="molecule type" value="Genomic_DNA"/>
</dbReference>
<evidence type="ECO:0000313" key="2">
    <source>
        <dbReference type="Proteomes" id="UP000814140"/>
    </source>
</evidence>
<organism evidence="1 2">
    <name type="scientific">Artomyces pyxidatus</name>
    <dbReference type="NCBI Taxonomy" id="48021"/>
    <lineage>
        <taxon>Eukaryota</taxon>
        <taxon>Fungi</taxon>
        <taxon>Dikarya</taxon>
        <taxon>Basidiomycota</taxon>
        <taxon>Agaricomycotina</taxon>
        <taxon>Agaricomycetes</taxon>
        <taxon>Russulales</taxon>
        <taxon>Auriscalpiaceae</taxon>
        <taxon>Artomyces</taxon>
    </lineage>
</organism>
<protein>
    <submittedName>
        <fullName evidence="1">Uncharacterized protein</fullName>
    </submittedName>
</protein>
<sequence>MCPSHVNFLGGSPLNRLSWLRTSPTFLNAIIVSPATRWVVFQAGQPLITSPSKGQVNLALLTTADVRPFLGAEPYFGQGQKEGETAAEDVPVLEAARLWGSPLVFLGLNEPETNEFDVKDVPEDLAKNIKGTPYFSLDVTNAEQAVIDQALLNSGIDKGGEKPYFAEPRGATRGMSDFDAAVFAEARSMVDWNARNQFCPACGSPEYSLWAGWKLSCSSLLPWAEDTGRKLCPTAKGLHNIAHPRTDAVVIMAVLNEAQDRILLGRNKKFPFKFYSTLAGFIEPGESFEDAVKRELWEEAGVHVWNVKYHSTQPWPYPANLMVGFYATGDPSEPIRLDLDKELEDARWYTRDEVIRVLEHANGVNFTRRDYKTMNDAVDERPNVITAKQPADPLGGDAAVAASQAKEGAVLAGKVDSEAPAGAADEPPFRVPPRTAIAGVLISEWAYGKAPVAAPMKGRM</sequence>
<name>A0ACB8TCW2_9AGAM</name>
<accession>A0ACB8TCW2</accession>
<keyword evidence="2" id="KW-1185">Reference proteome</keyword>
<evidence type="ECO:0000313" key="1">
    <source>
        <dbReference type="EMBL" id="KAI0066000.1"/>
    </source>
</evidence>
<comment type="caution">
    <text evidence="1">The sequence shown here is derived from an EMBL/GenBank/DDBJ whole genome shotgun (WGS) entry which is preliminary data.</text>
</comment>
<gene>
    <name evidence="1" type="ORF">BV25DRAFT_1797206</name>
</gene>
<proteinExistence type="predicted"/>
<dbReference type="Proteomes" id="UP000814140">
    <property type="component" value="Unassembled WGS sequence"/>
</dbReference>
<reference evidence="1" key="1">
    <citation type="submission" date="2021-03" db="EMBL/GenBank/DDBJ databases">
        <authorList>
            <consortium name="DOE Joint Genome Institute"/>
            <person name="Ahrendt S."/>
            <person name="Looney B.P."/>
            <person name="Miyauchi S."/>
            <person name="Morin E."/>
            <person name="Drula E."/>
            <person name="Courty P.E."/>
            <person name="Chicoki N."/>
            <person name="Fauchery L."/>
            <person name="Kohler A."/>
            <person name="Kuo A."/>
            <person name="Labutti K."/>
            <person name="Pangilinan J."/>
            <person name="Lipzen A."/>
            <person name="Riley R."/>
            <person name="Andreopoulos W."/>
            <person name="He G."/>
            <person name="Johnson J."/>
            <person name="Barry K.W."/>
            <person name="Grigoriev I.V."/>
            <person name="Nagy L."/>
            <person name="Hibbett D."/>
            <person name="Henrissat B."/>
            <person name="Matheny P.B."/>
            <person name="Labbe J."/>
            <person name="Martin F."/>
        </authorList>
    </citation>
    <scope>NUCLEOTIDE SEQUENCE</scope>
    <source>
        <strain evidence="1">HHB10654</strain>
    </source>
</reference>